<accession>K1X5Z5</accession>
<dbReference type="AlphaFoldDB" id="K1X5Z5"/>
<proteinExistence type="predicted"/>
<feature type="transmembrane region" description="Helical" evidence="2">
    <location>
        <begin position="158"/>
        <end position="175"/>
    </location>
</feature>
<evidence type="ECO:0000313" key="4">
    <source>
        <dbReference type="Proteomes" id="UP000006753"/>
    </source>
</evidence>
<dbReference type="Proteomes" id="UP000006753">
    <property type="component" value="Unassembled WGS sequence"/>
</dbReference>
<feature type="compositionally biased region" description="Low complexity" evidence="1">
    <location>
        <begin position="251"/>
        <end position="270"/>
    </location>
</feature>
<evidence type="ECO:0000256" key="1">
    <source>
        <dbReference type="SAM" id="MobiDB-lite"/>
    </source>
</evidence>
<feature type="region of interest" description="Disordered" evidence="1">
    <location>
        <begin position="250"/>
        <end position="275"/>
    </location>
</feature>
<dbReference type="EMBL" id="JH921429">
    <property type="protein sequence ID" value="EKD20561.1"/>
    <property type="molecule type" value="Genomic_DNA"/>
</dbReference>
<organism evidence="3 4">
    <name type="scientific">Marssonina brunnea f. sp. multigermtubi (strain MB_m1)</name>
    <name type="common">Marssonina leaf spot fungus</name>
    <dbReference type="NCBI Taxonomy" id="1072389"/>
    <lineage>
        <taxon>Eukaryota</taxon>
        <taxon>Fungi</taxon>
        <taxon>Dikarya</taxon>
        <taxon>Ascomycota</taxon>
        <taxon>Pezizomycotina</taxon>
        <taxon>Leotiomycetes</taxon>
        <taxon>Helotiales</taxon>
        <taxon>Drepanopezizaceae</taxon>
        <taxon>Drepanopeziza</taxon>
    </lineage>
</organism>
<sequence>MLLYLPPFGPAIGKNTSFGTGVLAKDEYPLPAEPSSLSGYDYLHTTNIVIYHMGTKSPVPSPQSPVTSPLSNPSLVPLTDATRLHYTIIVVDAILYGTGRGGNAEHSNQSTLDSSPSCSPYLGLANLLCASCPVVVVVVVVFIVVFDGRTGSVDLQLHRVPVLVLVLVLALALALVRDPGIWKRKYYYTLLLLLLLPWTTRKMLPIEETEYCSNCCWPPGWRAPTTPPHPRKCIFSLGLTGRDHIVRAVDSQQSTNSQQQQSTVNSHSTVNVNGPRVDLGPIVVVHVTSARSDQPQARAGGCGCWRPSPSERRRWKTEGVRATSSSTDRILSVGPIAPDSSQVADADREGE</sequence>
<evidence type="ECO:0000256" key="2">
    <source>
        <dbReference type="SAM" id="Phobius"/>
    </source>
</evidence>
<gene>
    <name evidence="3" type="ORF">MBM_01243</name>
</gene>
<feature type="region of interest" description="Disordered" evidence="1">
    <location>
        <begin position="294"/>
        <end position="351"/>
    </location>
</feature>
<evidence type="ECO:0000313" key="3">
    <source>
        <dbReference type="EMBL" id="EKD20561.1"/>
    </source>
</evidence>
<protein>
    <submittedName>
        <fullName evidence="3">Uncharacterized protein</fullName>
    </submittedName>
</protein>
<keyword evidence="2" id="KW-0812">Transmembrane</keyword>
<dbReference type="KEGG" id="mbe:MBM_01243"/>
<dbReference type="InParanoid" id="K1X5Z5"/>
<keyword evidence="2" id="KW-0472">Membrane</keyword>
<reference evidence="3 4" key="1">
    <citation type="journal article" date="2012" name="BMC Genomics">
        <title>Sequencing the genome of Marssonina brunnea reveals fungus-poplar co-evolution.</title>
        <authorList>
            <person name="Zhu S."/>
            <person name="Cao Y.-Z."/>
            <person name="Jiang C."/>
            <person name="Tan B.-Y."/>
            <person name="Wang Z."/>
            <person name="Feng S."/>
            <person name="Zhang L."/>
            <person name="Su X.-H."/>
            <person name="Brejova B."/>
            <person name="Vinar T."/>
            <person name="Xu M."/>
            <person name="Wang M.-X."/>
            <person name="Zhang S.-G."/>
            <person name="Huang M.-R."/>
            <person name="Wu R."/>
            <person name="Zhou Y."/>
        </authorList>
    </citation>
    <scope>NUCLEOTIDE SEQUENCE [LARGE SCALE GENOMIC DNA]</scope>
    <source>
        <strain evidence="3 4">MB_m1</strain>
    </source>
</reference>
<keyword evidence="4" id="KW-1185">Reference proteome</keyword>
<keyword evidence="2" id="KW-1133">Transmembrane helix</keyword>
<dbReference type="HOGENOM" id="CLU_790063_0_0_1"/>
<feature type="compositionally biased region" description="Basic and acidic residues" evidence="1">
    <location>
        <begin position="309"/>
        <end position="319"/>
    </location>
</feature>
<feature type="transmembrane region" description="Helical" evidence="2">
    <location>
        <begin position="124"/>
        <end position="146"/>
    </location>
</feature>
<name>K1X5Z5_MARBU</name>